<reference evidence="2 3" key="1">
    <citation type="submission" date="2018-12" db="EMBL/GenBank/DDBJ databases">
        <authorList>
            <person name="Grouzdev D.S."/>
            <person name="Krutkina M.S."/>
        </authorList>
    </citation>
    <scope>NUCLEOTIDE SEQUENCE [LARGE SCALE GENOMIC DNA]</scope>
    <source>
        <strain evidence="2 3">RmlP026</strain>
    </source>
</reference>
<proteinExistence type="predicted"/>
<evidence type="ECO:0000313" key="2">
    <source>
        <dbReference type="EMBL" id="RYC29224.1"/>
    </source>
</evidence>
<protein>
    <recommendedName>
        <fullName evidence="1">DUF6894 domain-containing protein</fullName>
    </recommendedName>
</protein>
<evidence type="ECO:0000313" key="3">
    <source>
        <dbReference type="Proteomes" id="UP000290759"/>
    </source>
</evidence>
<organism evidence="2 3">
    <name type="scientific">Lichenibacterium minor</name>
    <dbReference type="NCBI Taxonomy" id="2316528"/>
    <lineage>
        <taxon>Bacteria</taxon>
        <taxon>Pseudomonadati</taxon>
        <taxon>Pseudomonadota</taxon>
        <taxon>Alphaproteobacteria</taxon>
        <taxon>Hyphomicrobiales</taxon>
        <taxon>Lichenihabitantaceae</taxon>
        <taxon>Lichenibacterium</taxon>
    </lineage>
</organism>
<dbReference type="OrthoDB" id="8094360at2"/>
<accession>A0A4V1RTY0</accession>
<reference evidence="2 3" key="2">
    <citation type="submission" date="2019-02" db="EMBL/GenBank/DDBJ databases">
        <title>'Lichenibacterium ramalinii' gen. nov. sp. nov., 'Lichenibacterium minor' gen. nov. sp. nov.</title>
        <authorList>
            <person name="Pankratov T."/>
        </authorList>
    </citation>
    <scope>NUCLEOTIDE SEQUENCE [LARGE SCALE GENOMIC DNA]</scope>
    <source>
        <strain evidence="2 3">RmlP026</strain>
    </source>
</reference>
<feature type="domain" description="DUF6894" evidence="1">
    <location>
        <begin position="25"/>
        <end position="91"/>
    </location>
</feature>
<dbReference type="InterPro" id="IPR054189">
    <property type="entry name" value="DUF6894"/>
</dbReference>
<comment type="caution">
    <text evidence="2">The sequence shown here is derived from an EMBL/GenBank/DDBJ whole genome shotgun (WGS) entry which is preliminary data.</text>
</comment>
<evidence type="ECO:0000259" key="1">
    <source>
        <dbReference type="Pfam" id="PF21834"/>
    </source>
</evidence>
<keyword evidence="3" id="KW-1185">Reference proteome</keyword>
<dbReference type="AlphaFoldDB" id="A0A4V1RTY0"/>
<dbReference type="RefSeq" id="WP_129229726.1">
    <property type="nucleotide sequence ID" value="NZ_QYBB01000063.1"/>
</dbReference>
<dbReference type="EMBL" id="QYBB01000063">
    <property type="protein sequence ID" value="RYC29224.1"/>
    <property type="molecule type" value="Genomic_DNA"/>
</dbReference>
<sequence>MTKEAEPTKSFRQLLAIEQQGASARYFFDVDDGERSFQDDNGIDLYSVDQIPFEAYNILRQIVHDRLPEGQRTMTVRVRDGSGKLVYAGTMTIDGQRSPP</sequence>
<dbReference type="Pfam" id="PF21834">
    <property type="entry name" value="DUF6894"/>
    <property type="match status" value="1"/>
</dbReference>
<gene>
    <name evidence="2" type="ORF">D3273_25240</name>
</gene>
<dbReference type="Proteomes" id="UP000290759">
    <property type="component" value="Unassembled WGS sequence"/>
</dbReference>
<name>A0A4V1RTY0_9HYPH</name>